<evidence type="ECO:0000256" key="1">
    <source>
        <dbReference type="SAM" id="Phobius"/>
    </source>
</evidence>
<protein>
    <submittedName>
        <fullName evidence="2">Uncharacterized protein</fullName>
    </submittedName>
</protein>
<organism evidence="2 3">
    <name type="scientific">Brachionus plicatilis</name>
    <name type="common">Marine rotifer</name>
    <name type="synonym">Brachionus muelleri</name>
    <dbReference type="NCBI Taxonomy" id="10195"/>
    <lineage>
        <taxon>Eukaryota</taxon>
        <taxon>Metazoa</taxon>
        <taxon>Spiralia</taxon>
        <taxon>Gnathifera</taxon>
        <taxon>Rotifera</taxon>
        <taxon>Eurotatoria</taxon>
        <taxon>Monogononta</taxon>
        <taxon>Pseudotrocha</taxon>
        <taxon>Ploima</taxon>
        <taxon>Brachionidae</taxon>
        <taxon>Brachionus</taxon>
    </lineage>
</organism>
<comment type="caution">
    <text evidence="2">The sequence shown here is derived from an EMBL/GenBank/DDBJ whole genome shotgun (WGS) entry which is preliminary data.</text>
</comment>
<keyword evidence="1" id="KW-0472">Membrane</keyword>
<dbReference type="EMBL" id="REGN01008712">
    <property type="protein sequence ID" value="RNA02927.1"/>
    <property type="molecule type" value="Genomic_DNA"/>
</dbReference>
<dbReference type="AlphaFoldDB" id="A0A3M7PUX5"/>
<keyword evidence="1" id="KW-0812">Transmembrane</keyword>
<evidence type="ECO:0000313" key="2">
    <source>
        <dbReference type="EMBL" id="RNA02927.1"/>
    </source>
</evidence>
<dbReference type="Proteomes" id="UP000276133">
    <property type="component" value="Unassembled WGS sequence"/>
</dbReference>
<keyword evidence="3" id="KW-1185">Reference proteome</keyword>
<gene>
    <name evidence="2" type="ORF">BpHYR1_003200</name>
</gene>
<reference evidence="2 3" key="1">
    <citation type="journal article" date="2018" name="Sci. Rep.">
        <title>Genomic signatures of local adaptation to the degree of environmental predictability in rotifers.</title>
        <authorList>
            <person name="Franch-Gras L."/>
            <person name="Hahn C."/>
            <person name="Garcia-Roger E.M."/>
            <person name="Carmona M.J."/>
            <person name="Serra M."/>
            <person name="Gomez A."/>
        </authorList>
    </citation>
    <scope>NUCLEOTIDE SEQUENCE [LARGE SCALE GENOMIC DNA]</scope>
    <source>
        <strain evidence="2">HYR1</strain>
    </source>
</reference>
<proteinExistence type="predicted"/>
<name>A0A3M7PUX5_BRAPC</name>
<sequence length="103" mass="12417">MSTFLPGYILKGLFVQYFMSISLIYYISESLNKGSAPDLYKKENLTNDDEFNSQNYTLKQLKLKTSQNKLKKIKNLLFSYYYFQTGTTFRYLHRHVFFHRRKT</sequence>
<accession>A0A3M7PUX5</accession>
<evidence type="ECO:0000313" key="3">
    <source>
        <dbReference type="Proteomes" id="UP000276133"/>
    </source>
</evidence>
<feature type="transmembrane region" description="Helical" evidence="1">
    <location>
        <begin position="6"/>
        <end position="27"/>
    </location>
</feature>
<keyword evidence="1" id="KW-1133">Transmembrane helix</keyword>